<keyword evidence="2" id="KW-1185">Reference proteome</keyword>
<comment type="caution">
    <text evidence="1">The sequence shown here is derived from an EMBL/GenBank/DDBJ whole genome shotgun (WGS) entry which is preliminary data.</text>
</comment>
<sequence>MQPIKYEPFSDAQEFSDLMPELFDQYWSYQPDTFSFDFLQRTADLKVVCKATTAEKADFITPPALENAIQKSARVNSPDTSEYPWGPPVNDSWTGWMEITIDSLLKGVDISRGEQEFGGPLFSVLAEGLVVNSHRRVLGHRLFQHHPDHWTFMIRDHSPLDLKVKNGKNYLLRSEIMGITSIFYRQMNEVRWDPWKHKYMQPKLTYQAGPLTVRFASPHPLATIVTFMVGKVRVVQATCDPSNQYPTLTCALRGVYNLSMSCYDKSSVHNIVKWILCPPEPARCLPLRGRKT</sequence>
<gene>
    <name evidence="1" type="ORF">GX50_08027</name>
</gene>
<reference evidence="1 2" key="1">
    <citation type="submission" date="2017-10" db="EMBL/GenBank/DDBJ databases">
        <title>Comparative genomics in systemic dimorphic fungi from Ajellomycetaceae.</title>
        <authorList>
            <person name="Munoz J.F."/>
            <person name="Mcewen J.G."/>
            <person name="Clay O.K."/>
            <person name="Cuomo C.A."/>
        </authorList>
    </citation>
    <scope>NUCLEOTIDE SEQUENCE [LARGE SCALE GENOMIC DNA]</scope>
    <source>
        <strain evidence="1 2">UAMH4076</strain>
    </source>
</reference>
<accession>A0A2B7Z5Q1</accession>
<dbReference type="AlphaFoldDB" id="A0A2B7Z5Q1"/>
<dbReference type="EMBL" id="PDND01000262">
    <property type="protein sequence ID" value="PGH29236.1"/>
    <property type="molecule type" value="Genomic_DNA"/>
</dbReference>
<evidence type="ECO:0000313" key="2">
    <source>
        <dbReference type="Proteomes" id="UP000226031"/>
    </source>
</evidence>
<dbReference type="Proteomes" id="UP000226031">
    <property type="component" value="Unassembled WGS sequence"/>
</dbReference>
<organism evidence="1 2">
    <name type="scientific">[Emmonsia] crescens</name>
    <dbReference type="NCBI Taxonomy" id="73230"/>
    <lineage>
        <taxon>Eukaryota</taxon>
        <taxon>Fungi</taxon>
        <taxon>Dikarya</taxon>
        <taxon>Ascomycota</taxon>
        <taxon>Pezizomycotina</taxon>
        <taxon>Eurotiomycetes</taxon>
        <taxon>Eurotiomycetidae</taxon>
        <taxon>Onygenales</taxon>
        <taxon>Ajellomycetaceae</taxon>
        <taxon>Emergomyces</taxon>
    </lineage>
</organism>
<dbReference type="VEuPathDB" id="FungiDB:EMCG_00292"/>
<name>A0A2B7Z5Q1_9EURO</name>
<protein>
    <submittedName>
        <fullName evidence="1">Uncharacterized protein</fullName>
    </submittedName>
</protein>
<proteinExistence type="predicted"/>
<evidence type="ECO:0000313" key="1">
    <source>
        <dbReference type="EMBL" id="PGH29236.1"/>
    </source>
</evidence>